<sequence length="213" mass="23673">MKTALIVGATGLIGNHLTQKILNHPSYSTVKVLVRKSLDFQHPKLEQIVIDFDNFNQSLVVADDIFCCLGTTMKQAGSKEAFYKVDFTYPFEIAKAALQNGASQYVIVTAMGADEKSMFYYNRVKGEIEKAISDLHYPALLIFRPSLLLGERKKSRAGEGFATILMKTFNFLIPDNYKAIKGETVANAMLAMAQKGIKGKDIIVSEKMQVFDS</sequence>
<protein>
    <submittedName>
        <fullName evidence="2">Oxidoreductase</fullName>
    </submittedName>
</protein>
<keyword evidence="3" id="KW-1185">Reference proteome</keyword>
<dbReference type="InterPro" id="IPR016040">
    <property type="entry name" value="NAD(P)-bd_dom"/>
</dbReference>
<dbReference type="Pfam" id="PF13460">
    <property type="entry name" value="NAD_binding_10"/>
    <property type="match status" value="1"/>
</dbReference>
<evidence type="ECO:0000313" key="3">
    <source>
        <dbReference type="Proteomes" id="UP000293162"/>
    </source>
</evidence>
<dbReference type="PANTHER" id="PTHR14097">
    <property type="entry name" value="OXIDOREDUCTASE HTATIP2"/>
    <property type="match status" value="1"/>
</dbReference>
<evidence type="ECO:0000313" key="2">
    <source>
        <dbReference type="EMBL" id="RYU91749.1"/>
    </source>
</evidence>
<dbReference type="Proteomes" id="UP000293162">
    <property type="component" value="Unassembled WGS sequence"/>
</dbReference>
<proteinExistence type="predicted"/>
<name>A0A4Q5LQW6_9BACT</name>
<dbReference type="PANTHER" id="PTHR14097:SF7">
    <property type="entry name" value="OXIDOREDUCTASE HTATIP2"/>
    <property type="match status" value="1"/>
</dbReference>
<gene>
    <name evidence="2" type="ORF">EWM59_26980</name>
</gene>
<accession>A0A4Q5LQW6</accession>
<feature type="domain" description="NAD(P)-binding" evidence="1">
    <location>
        <begin position="8"/>
        <end position="120"/>
    </location>
</feature>
<dbReference type="Gene3D" id="3.40.50.720">
    <property type="entry name" value="NAD(P)-binding Rossmann-like Domain"/>
    <property type="match status" value="1"/>
</dbReference>
<dbReference type="RefSeq" id="WP_130024317.1">
    <property type="nucleotide sequence ID" value="NZ_SEWF01000098.1"/>
</dbReference>
<comment type="caution">
    <text evidence="2">The sequence shown here is derived from an EMBL/GenBank/DDBJ whole genome shotgun (WGS) entry which is preliminary data.</text>
</comment>
<dbReference type="InterPro" id="IPR036291">
    <property type="entry name" value="NAD(P)-bd_dom_sf"/>
</dbReference>
<dbReference type="CDD" id="cd05250">
    <property type="entry name" value="CC3_like_SDR_a"/>
    <property type="match status" value="1"/>
</dbReference>
<dbReference type="AlphaFoldDB" id="A0A4Q5LQW6"/>
<dbReference type="OrthoDB" id="9798632at2"/>
<dbReference type="SUPFAM" id="SSF51735">
    <property type="entry name" value="NAD(P)-binding Rossmann-fold domains"/>
    <property type="match status" value="1"/>
</dbReference>
<dbReference type="EMBL" id="SEWF01000098">
    <property type="protein sequence ID" value="RYU91749.1"/>
    <property type="molecule type" value="Genomic_DNA"/>
</dbReference>
<evidence type="ECO:0000259" key="1">
    <source>
        <dbReference type="Pfam" id="PF13460"/>
    </source>
</evidence>
<organism evidence="2 3">
    <name type="scientific">Emticicia agri</name>
    <dbReference type="NCBI Taxonomy" id="2492393"/>
    <lineage>
        <taxon>Bacteria</taxon>
        <taxon>Pseudomonadati</taxon>
        <taxon>Bacteroidota</taxon>
        <taxon>Cytophagia</taxon>
        <taxon>Cytophagales</taxon>
        <taxon>Leadbetterellaceae</taxon>
        <taxon>Emticicia</taxon>
    </lineage>
</organism>
<reference evidence="2 3" key="1">
    <citation type="submission" date="2019-02" db="EMBL/GenBank/DDBJ databases">
        <title>Bacterial novel species Emticicia sp. 17J42-9 isolated from soil.</title>
        <authorList>
            <person name="Jung H.-Y."/>
        </authorList>
    </citation>
    <scope>NUCLEOTIDE SEQUENCE [LARGE SCALE GENOMIC DNA]</scope>
    <source>
        <strain evidence="2 3">17J42-9</strain>
    </source>
</reference>